<dbReference type="GeneID" id="65129428"/>
<keyword evidence="2" id="KW-1185">Reference proteome</keyword>
<name>A0A7M1RXB7_9CAUD</name>
<dbReference type="Proteomes" id="UP000594030">
    <property type="component" value="Segment"/>
</dbReference>
<reference evidence="1 2" key="1">
    <citation type="submission" date="2020-07" db="EMBL/GenBank/DDBJ databases">
        <title>Taxonomic proposal: Crassvirales, a new order of highly abundant and diverse bacterial viruses.</title>
        <authorList>
            <person name="Shkoporov A.N."/>
            <person name="Stockdale S.R."/>
            <person name="Guerin E."/>
            <person name="Ross R.P."/>
            <person name="Hill C."/>
        </authorList>
    </citation>
    <scope>NUCLEOTIDE SEQUENCE [LARGE SCALE GENOMIC DNA]</scope>
</reference>
<accession>A0A7M1RXB7</accession>
<proteinExistence type="predicted"/>
<dbReference type="EMBL" id="MT774385">
    <property type="protein sequence ID" value="QOR58936.1"/>
    <property type="molecule type" value="Genomic_DNA"/>
</dbReference>
<evidence type="ECO:0000313" key="2">
    <source>
        <dbReference type="Proteomes" id="UP000594030"/>
    </source>
</evidence>
<sequence>MTIAKVTKYKDPSALIIFGVGDLVQQINTDVIVLVTCPTNKKGKFGGVVIAAENNSNALIGNSWRLFSSLNYQPFYGSVTLKSTRDEQSKY</sequence>
<evidence type="ECO:0000313" key="1">
    <source>
        <dbReference type="EMBL" id="QOR58936.1"/>
    </source>
</evidence>
<dbReference type="RefSeq" id="YP_010111094.1">
    <property type="nucleotide sequence ID" value="NC_055878.1"/>
</dbReference>
<protein>
    <submittedName>
        <fullName evidence="1">Uncharacterized protein</fullName>
    </submittedName>
</protein>
<dbReference type="KEGG" id="vg:65129428"/>
<organism evidence="1 2">
    <name type="scientific">uncultured phage cr108_1</name>
    <dbReference type="NCBI Taxonomy" id="2772069"/>
    <lineage>
        <taxon>Viruses</taxon>
        <taxon>Duplodnaviria</taxon>
        <taxon>Heunggongvirae</taxon>
        <taxon>Uroviricota</taxon>
        <taxon>Caudoviricetes</taxon>
        <taxon>Crassvirales</taxon>
        <taxon>Steigviridae</taxon>
        <taxon>Asinivirinae</taxon>
        <taxon>Pipoluvirus</taxon>
        <taxon>Pipoluvirus rarus</taxon>
    </lineage>
</organism>